<organism evidence="2">
    <name type="scientific">Ixodes ricinus</name>
    <name type="common">Common tick</name>
    <name type="synonym">Acarus ricinus</name>
    <dbReference type="NCBI Taxonomy" id="34613"/>
    <lineage>
        <taxon>Eukaryota</taxon>
        <taxon>Metazoa</taxon>
        <taxon>Ecdysozoa</taxon>
        <taxon>Arthropoda</taxon>
        <taxon>Chelicerata</taxon>
        <taxon>Arachnida</taxon>
        <taxon>Acari</taxon>
        <taxon>Parasitiformes</taxon>
        <taxon>Ixodida</taxon>
        <taxon>Ixodoidea</taxon>
        <taxon>Ixodidae</taxon>
        <taxon>Ixodinae</taxon>
        <taxon>Ixodes</taxon>
    </lineage>
</organism>
<reference evidence="2" key="1">
    <citation type="submission" date="2019-12" db="EMBL/GenBank/DDBJ databases">
        <title>An insight into the sialome of adult female Ixodes ricinus ticks feeding for 6 days.</title>
        <authorList>
            <person name="Perner J."/>
            <person name="Ribeiro J.M.C."/>
        </authorList>
    </citation>
    <scope>NUCLEOTIDE SEQUENCE</scope>
    <source>
        <strain evidence="2">Semi-engorged</strain>
        <tissue evidence="2">Salivary glands</tissue>
    </source>
</reference>
<feature type="signal peptide" evidence="1">
    <location>
        <begin position="1"/>
        <end position="21"/>
    </location>
</feature>
<evidence type="ECO:0000256" key="1">
    <source>
        <dbReference type="SAM" id="SignalP"/>
    </source>
</evidence>
<feature type="chain" id="PRO_5025533288" evidence="1">
    <location>
        <begin position="22"/>
        <end position="111"/>
    </location>
</feature>
<dbReference type="EMBL" id="GIFC01007828">
    <property type="protein sequence ID" value="MXU89911.1"/>
    <property type="molecule type" value="Transcribed_RNA"/>
</dbReference>
<proteinExistence type="predicted"/>
<keyword evidence="1" id="KW-0732">Signal</keyword>
<protein>
    <submittedName>
        <fullName evidence="2">Putative secreted protein</fullName>
    </submittedName>
</protein>
<accession>A0A6B0UJY9</accession>
<name>A0A6B0UJY9_IXORI</name>
<sequence length="111" mass="12199">MARDLMWFLASTSTLVPSGSAGGSSERPLPVQFTSTLRDTRTLQAQRSHSGNPNRNSLRPFQCEGLAQSTRGLSCTSRLGRCLSGWLLSDSSHLLRHDFSWSSQCHGFSAR</sequence>
<evidence type="ECO:0000313" key="2">
    <source>
        <dbReference type="EMBL" id="MXU89911.1"/>
    </source>
</evidence>
<dbReference type="AlphaFoldDB" id="A0A6B0UJY9"/>